<accession>A0ABV4VRS3</accession>
<evidence type="ECO:0000313" key="5">
    <source>
        <dbReference type="Proteomes" id="UP001576726"/>
    </source>
</evidence>
<comment type="similarity">
    <text evidence="2">Belongs to the NAD(P)-dependent epimerase/dehydratase family.</text>
</comment>
<evidence type="ECO:0000313" key="4">
    <source>
        <dbReference type="EMBL" id="MFB2651850.1"/>
    </source>
</evidence>
<protein>
    <submittedName>
        <fullName evidence="4">NAD-dependent epimerase/dehydratase family protein</fullName>
    </submittedName>
</protein>
<reference evidence="4 5" key="1">
    <citation type="submission" date="2024-09" db="EMBL/GenBank/DDBJ databases">
        <authorList>
            <person name="Zhang Y."/>
        </authorList>
    </citation>
    <scope>NUCLEOTIDE SEQUENCE [LARGE SCALE GENOMIC DNA]</scope>
    <source>
        <strain evidence="4 5">SH314</strain>
    </source>
</reference>
<feature type="domain" description="NAD-dependent epimerase/dehydratase" evidence="3">
    <location>
        <begin position="3"/>
        <end position="214"/>
    </location>
</feature>
<organism evidence="4 5">
    <name type="scientific">Shewanella seohaensis</name>
    <dbReference type="NCBI Taxonomy" id="755175"/>
    <lineage>
        <taxon>Bacteria</taxon>
        <taxon>Pseudomonadati</taxon>
        <taxon>Pseudomonadota</taxon>
        <taxon>Gammaproteobacteria</taxon>
        <taxon>Alteromonadales</taxon>
        <taxon>Shewanellaceae</taxon>
        <taxon>Shewanella</taxon>
    </lineage>
</organism>
<dbReference type="Gene3D" id="3.40.50.720">
    <property type="entry name" value="NAD(P)-binding Rossmann-like Domain"/>
    <property type="match status" value="1"/>
</dbReference>
<name>A0ABV4VRS3_9GAMM</name>
<evidence type="ECO:0000256" key="2">
    <source>
        <dbReference type="ARBA" id="ARBA00007637"/>
    </source>
</evidence>
<evidence type="ECO:0000256" key="1">
    <source>
        <dbReference type="ARBA" id="ARBA00005125"/>
    </source>
</evidence>
<gene>
    <name evidence="4" type="ORF">ACE02L_03770</name>
</gene>
<dbReference type="InterPro" id="IPR001509">
    <property type="entry name" value="Epimerase_deHydtase"/>
</dbReference>
<dbReference type="SUPFAM" id="SSF51735">
    <property type="entry name" value="NAD(P)-binding Rossmann-fold domains"/>
    <property type="match status" value="1"/>
</dbReference>
<comment type="caution">
    <text evidence="4">The sequence shown here is derived from an EMBL/GenBank/DDBJ whole genome shotgun (WGS) entry which is preliminary data.</text>
</comment>
<evidence type="ECO:0000259" key="3">
    <source>
        <dbReference type="Pfam" id="PF01370"/>
    </source>
</evidence>
<dbReference type="InterPro" id="IPR036291">
    <property type="entry name" value="NAD(P)-bd_dom_sf"/>
</dbReference>
<dbReference type="PANTHER" id="PTHR43000">
    <property type="entry name" value="DTDP-D-GLUCOSE 4,6-DEHYDRATASE-RELATED"/>
    <property type="match status" value="1"/>
</dbReference>
<dbReference type="Pfam" id="PF01370">
    <property type="entry name" value="Epimerase"/>
    <property type="match status" value="1"/>
</dbReference>
<keyword evidence="5" id="KW-1185">Reference proteome</keyword>
<comment type="pathway">
    <text evidence="1">Bacterial outer membrane biogenesis; LPS O-antigen biosynthesis.</text>
</comment>
<dbReference type="RefSeq" id="WP_374918433.1">
    <property type="nucleotide sequence ID" value="NZ_JBHFGJ010000001.1"/>
</dbReference>
<dbReference type="EMBL" id="JBHFGJ010000001">
    <property type="protein sequence ID" value="MFB2651850.1"/>
    <property type="molecule type" value="Genomic_DNA"/>
</dbReference>
<dbReference type="Proteomes" id="UP001576726">
    <property type="component" value="Unassembled WGS sequence"/>
</dbReference>
<proteinExistence type="inferred from homology"/>
<sequence>MIIFISGASGYLGSNLVKALSNEHSVFALVRKTSSIERIKDVDVNLIYVDDVKELERSFEAYRPDIIINTAALYGRKGESLSALVTANIDFPIKLYELANQYNSKAFIHTGTSLPDEISLYALTKNTFVKLAKFSSENQLKFIDIALEHFYGPGDDNSKFTSYVINSCIAGEKLALTDGLQKRDFIYIDDVITAYKILVNNLDKLGQCETISLGSGTAPNIREFVEMVHVCSLSKSMLEFGAVAMRSNELMYSCADTDRLNQLGWQPKYSIEIGIKAILKGRI</sequence>